<dbReference type="InterPro" id="IPR000627">
    <property type="entry name" value="Intradiol_dOase_C"/>
</dbReference>
<evidence type="ECO:0000256" key="2">
    <source>
        <dbReference type="ARBA" id="ARBA00007825"/>
    </source>
</evidence>
<evidence type="ECO:0000256" key="4">
    <source>
        <dbReference type="ARBA" id="ARBA00022964"/>
    </source>
</evidence>
<dbReference type="SUPFAM" id="SSF49482">
    <property type="entry name" value="Aromatic compound dioxygenase"/>
    <property type="match status" value="1"/>
</dbReference>
<dbReference type="GO" id="GO:0008199">
    <property type="term" value="F:ferric iron binding"/>
    <property type="evidence" value="ECO:0007669"/>
    <property type="project" value="InterPro"/>
</dbReference>
<keyword evidence="10" id="KW-1185">Reference proteome</keyword>
<dbReference type="KEGG" id="niy:FQ775_05365"/>
<comment type="cofactor">
    <cofactor evidence="1">
        <name>Fe(3+)</name>
        <dbReference type="ChEBI" id="CHEBI:29034"/>
    </cofactor>
</comment>
<proteinExistence type="inferred from homology"/>
<dbReference type="Proteomes" id="UP000321389">
    <property type="component" value="Chromosome"/>
</dbReference>
<feature type="domain" description="Intradiol ring-cleavage dioxygenases" evidence="7">
    <location>
        <begin position="129"/>
        <end position="265"/>
    </location>
</feature>
<dbReference type="InterPro" id="IPR050770">
    <property type="entry name" value="Intradiol_RC_Dioxygenase"/>
</dbReference>
<evidence type="ECO:0000313" key="10">
    <source>
        <dbReference type="Proteomes" id="UP000321389"/>
    </source>
</evidence>
<protein>
    <submittedName>
        <fullName evidence="9">6-chlorohydroxyquinol-1,2-dioxygenase</fullName>
    </submittedName>
</protein>
<reference evidence="9" key="1">
    <citation type="submission" date="2020-04" db="EMBL/GenBank/DDBJ databases">
        <title>Nitratireductor sp. nov. isolated from mangrove soil.</title>
        <authorList>
            <person name="Ye Y."/>
        </authorList>
    </citation>
    <scope>NUCLEOTIDE SEQUENCE</scope>
    <source>
        <strain evidence="9">SY7</strain>
    </source>
</reference>
<evidence type="ECO:0000256" key="3">
    <source>
        <dbReference type="ARBA" id="ARBA00022723"/>
    </source>
</evidence>
<keyword evidence="6" id="KW-0408">Iron</keyword>
<dbReference type="OrthoDB" id="9800887at2"/>
<dbReference type="InterPro" id="IPR007535">
    <property type="entry name" value="Catechol_dOase_N"/>
</dbReference>
<evidence type="ECO:0000313" key="9">
    <source>
        <dbReference type="EMBL" id="QDY99849.1"/>
    </source>
</evidence>
<dbReference type="InterPro" id="IPR015889">
    <property type="entry name" value="Intradiol_dOase_core"/>
</dbReference>
<keyword evidence="5" id="KW-0560">Oxidoreductase</keyword>
<keyword evidence="4" id="KW-0223">Dioxygenase</keyword>
<dbReference type="Gene3D" id="2.60.130.10">
    <property type="entry name" value="Aromatic compound dioxygenase"/>
    <property type="match status" value="1"/>
</dbReference>
<evidence type="ECO:0000259" key="8">
    <source>
        <dbReference type="Pfam" id="PF04444"/>
    </source>
</evidence>
<evidence type="ECO:0000256" key="6">
    <source>
        <dbReference type="ARBA" id="ARBA00023004"/>
    </source>
</evidence>
<dbReference type="GO" id="GO:0009712">
    <property type="term" value="P:catechol-containing compound metabolic process"/>
    <property type="evidence" value="ECO:0007669"/>
    <property type="project" value="InterPro"/>
</dbReference>
<dbReference type="RefSeq" id="WP_146298503.1">
    <property type="nucleotide sequence ID" value="NZ_CP042301.2"/>
</dbReference>
<organism evidence="9 10">
    <name type="scientific">Nitratireductor mangrovi</name>
    <dbReference type="NCBI Taxonomy" id="2599600"/>
    <lineage>
        <taxon>Bacteria</taxon>
        <taxon>Pseudomonadati</taxon>
        <taxon>Pseudomonadota</taxon>
        <taxon>Alphaproteobacteria</taxon>
        <taxon>Hyphomicrobiales</taxon>
        <taxon>Phyllobacteriaceae</taxon>
        <taxon>Nitratireductor</taxon>
    </lineage>
</organism>
<sequence>MPASGSPQTLNARNASDIVGRRLSRAGDGALPQALASVVRHLHEVILEVRPTAAQWRDAVTFLTEVGHASDERRQEWVLLSDLLGITALIEEINSQRPRGATPNTPRGPFYRADAPRLPLGADICLDGRGEPLEVSGRVVDLDGKPVAGAIVETWQANGQGLYENQQPDLQPEFNLRGSFRTDAAGRFYYRTVKPAGYKVPDDGPAGQLLDSIGYPLRRPAHLHFLVRAGGFETITTQIFDRADPALNEDATFCVKPELVASFGCASGDDGLRWTLELDLVMARDRNARAAS</sequence>
<dbReference type="GO" id="GO:0018576">
    <property type="term" value="F:catechol 1,2-dioxygenase activity"/>
    <property type="evidence" value="ECO:0007669"/>
    <property type="project" value="InterPro"/>
</dbReference>
<evidence type="ECO:0000259" key="7">
    <source>
        <dbReference type="Pfam" id="PF00775"/>
    </source>
</evidence>
<gene>
    <name evidence="9" type="ORF">FQ775_05365</name>
</gene>
<name>A0A5B8KWF4_9HYPH</name>
<evidence type="ECO:0000256" key="1">
    <source>
        <dbReference type="ARBA" id="ARBA00001965"/>
    </source>
</evidence>
<keyword evidence="3" id="KW-0479">Metal-binding</keyword>
<dbReference type="Pfam" id="PF00775">
    <property type="entry name" value="Dioxygenase_C"/>
    <property type="match status" value="1"/>
</dbReference>
<comment type="similarity">
    <text evidence="2">Belongs to the intradiol ring-cleavage dioxygenase family.</text>
</comment>
<dbReference type="AlphaFoldDB" id="A0A5B8KWF4"/>
<feature type="domain" description="Catechol dioxygenase N-terminal" evidence="8">
    <location>
        <begin position="34"/>
        <end position="102"/>
    </location>
</feature>
<dbReference type="Pfam" id="PF04444">
    <property type="entry name" value="Dioxygenase_N"/>
    <property type="match status" value="1"/>
</dbReference>
<accession>A0A5B8KWF4</accession>
<evidence type="ECO:0000256" key="5">
    <source>
        <dbReference type="ARBA" id="ARBA00023002"/>
    </source>
</evidence>
<dbReference type="EMBL" id="CP042301">
    <property type="protein sequence ID" value="QDY99849.1"/>
    <property type="molecule type" value="Genomic_DNA"/>
</dbReference>
<dbReference type="PANTHER" id="PTHR33711">
    <property type="entry name" value="DIOXYGENASE, PUTATIVE (AFU_ORTHOLOGUE AFUA_2G02910)-RELATED"/>
    <property type="match status" value="1"/>
</dbReference>
<dbReference type="PANTHER" id="PTHR33711:SF7">
    <property type="entry name" value="INTRADIOL RING-CLEAVAGE DIOXYGENASES DOMAIN-CONTAINING PROTEIN-RELATED"/>
    <property type="match status" value="1"/>
</dbReference>